<evidence type="ECO:0000313" key="11">
    <source>
        <dbReference type="Proteomes" id="UP000050491"/>
    </source>
</evidence>
<evidence type="ECO:0000256" key="4">
    <source>
        <dbReference type="ARBA" id="ARBA00022692"/>
    </source>
</evidence>
<keyword evidence="5" id="KW-1133">Transmembrane helix</keyword>
<dbReference type="InterPro" id="IPR003848">
    <property type="entry name" value="DUF218"/>
</dbReference>
<protein>
    <submittedName>
        <fullName evidence="9 10">SanA</fullName>
    </submittedName>
</protein>
<reference evidence="9 11" key="1">
    <citation type="journal article" date="2015" name="Genome Biol. Evol.">
        <title>The Dynamics of Genetic Interactions between Vibrio metoecus and Vibrio cholerae, Two Close Relatives Co-Occurring in the Environment.</title>
        <authorList>
            <person name="Orata F.D."/>
            <person name="Kirchberger P.C."/>
            <person name="Meheust R."/>
            <person name="Barlow E.J."/>
            <person name="Tarr C.L."/>
            <person name="Boucher Y."/>
        </authorList>
    </citation>
    <scope>NUCLEOTIDE SEQUENCE [LARGE SCALE GENOMIC DNA]</scope>
    <source>
        <strain evidence="9 11">YB5B04</strain>
    </source>
</reference>
<name>A0A0N8UJA4_VIBMT</name>
<dbReference type="EMBL" id="NMSH01000034">
    <property type="protein sequence ID" value="PAR19605.1"/>
    <property type="molecule type" value="Genomic_DNA"/>
</dbReference>
<proteinExistence type="predicted"/>
<comment type="caution">
    <text evidence="9">The sequence shown here is derived from an EMBL/GenBank/DDBJ whole genome shotgun (WGS) entry which is preliminary data.</text>
</comment>
<sequence length="252" mass="28577">MGTKKPSNLTLRPIVMSIGIRLSRFPWRKWAKSLLLISVVSIVSLLAIDRWVTWQTQNNIINDTDNTPPFQVAVVLGTSKYIGKTLNEYYTNRIDAAIELYQQGKVRNFLLSGDNAHRSYNEPWTMKRDLLRAGIPAENISLDYAGFRTLDSIVRAKQIFDTNNFLIITQRFHCERALFIAHYQDIQASCLAVPGPSSHSGFKVRLREVFARAYAVFDLFVLDTKPKFLGPKEPIIVESSGSEPEETEAPAQ</sequence>
<dbReference type="GO" id="GO:0005886">
    <property type="term" value="C:plasma membrane"/>
    <property type="evidence" value="ECO:0007669"/>
    <property type="project" value="UniProtKB-SubCell"/>
</dbReference>
<dbReference type="Proteomes" id="UP000216173">
    <property type="component" value="Unassembled WGS sequence"/>
</dbReference>
<dbReference type="Pfam" id="PF02698">
    <property type="entry name" value="DUF218"/>
    <property type="match status" value="1"/>
</dbReference>
<accession>A0A0N8UJA4</accession>
<evidence type="ECO:0000256" key="2">
    <source>
        <dbReference type="ARBA" id="ARBA00022475"/>
    </source>
</evidence>
<dbReference type="GeneID" id="94014048"/>
<evidence type="ECO:0000256" key="1">
    <source>
        <dbReference type="ARBA" id="ARBA00004377"/>
    </source>
</evidence>
<dbReference type="PATRIC" id="fig|1481663.11.peg.2969"/>
<dbReference type="PANTHER" id="PTHR30336:SF0">
    <property type="entry name" value="PROTEIN SANA"/>
    <property type="match status" value="1"/>
</dbReference>
<evidence type="ECO:0000256" key="7">
    <source>
        <dbReference type="ARBA" id="ARBA00037355"/>
    </source>
</evidence>
<evidence type="ECO:0000313" key="9">
    <source>
        <dbReference type="EMBL" id="KQB02186.1"/>
    </source>
</evidence>
<dbReference type="OrthoDB" id="9782395at2"/>
<evidence type="ECO:0000313" key="10">
    <source>
        <dbReference type="EMBL" id="PAR19605.1"/>
    </source>
</evidence>
<dbReference type="CDD" id="cd06259">
    <property type="entry name" value="YdcF-like"/>
    <property type="match status" value="1"/>
</dbReference>
<evidence type="ECO:0000256" key="3">
    <source>
        <dbReference type="ARBA" id="ARBA00022519"/>
    </source>
</evidence>
<evidence type="ECO:0000256" key="5">
    <source>
        <dbReference type="ARBA" id="ARBA00022989"/>
    </source>
</evidence>
<dbReference type="InterPro" id="IPR051599">
    <property type="entry name" value="Cell_Envelope_Assoc"/>
</dbReference>
<reference evidence="12" key="3">
    <citation type="submission" date="2017-07" db="EMBL/GenBank/DDBJ databases">
        <authorList>
            <person name="Boucher Y."/>
            <person name="Orata F.D."/>
        </authorList>
    </citation>
    <scope>NUCLEOTIDE SEQUENCE [LARGE SCALE GENOMIC DNA]</scope>
    <source>
        <strain evidence="12">OYP9E10</strain>
    </source>
</reference>
<keyword evidence="4" id="KW-0812">Transmembrane</keyword>
<dbReference type="PANTHER" id="PTHR30336">
    <property type="entry name" value="INNER MEMBRANE PROTEIN, PROBABLE PERMEASE"/>
    <property type="match status" value="1"/>
</dbReference>
<keyword evidence="6" id="KW-0472">Membrane</keyword>
<feature type="domain" description="DUF218" evidence="8">
    <location>
        <begin position="71"/>
        <end position="195"/>
    </location>
</feature>
<keyword evidence="2" id="KW-1003">Cell membrane</keyword>
<dbReference type="AlphaFoldDB" id="A0A0N8UJA4"/>
<comment type="subcellular location">
    <subcellularLocation>
        <location evidence="1">Cell inner membrane</location>
        <topology evidence="1">Single-pass membrane protein</topology>
    </subcellularLocation>
</comment>
<reference evidence="10" key="2">
    <citation type="submission" date="2017-07" db="EMBL/GenBank/DDBJ databases">
        <authorList>
            <person name="Sun Z.S."/>
            <person name="Albrecht U."/>
            <person name="Echele G."/>
            <person name="Lee C.C."/>
        </authorList>
    </citation>
    <scope>NUCLEOTIDE SEQUENCE [LARGE SCALE GENOMIC DNA]</scope>
    <source>
        <strain evidence="10">OYP9E10</strain>
    </source>
</reference>
<organism evidence="9 11">
    <name type="scientific">Vibrio metoecus</name>
    <dbReference type="NCBI Taxonomy" id="1481663"/>
    <lineage>
        <taxon>Bacteria</taxon>
        <taxon>Pseudomonadati</taxon>
        <taxon>Pseudomonadota</taxon>
        <taxon>Gammaproteobacteria</taxon>
        <taxon>Vibrionales</taxon>
        <taxon>Vibrionaceae</taxon>
        <taxon>Vibrio</taxon>
    </lineage>
</organism>
<comment type="function">
    <text evidence="7">Participates in the barrier function of the cell envelope.</text>
</comment>
<evidence type="ECO:0000259" key="8">
    <source>
        <dbReference type="Pfam" id="PF02698"/>
    </source>
</evidence>
<keyword evidence="3" id="KW-0997">Cell inner membrane</keyword>
<gene>
    <name evidence="10" type="ORF">CGU03_15900</name>
    <name evidence="9" type="ORF">XV92_07595</name>
</gene>
<dbReference type="EMBL" id="LBGP01000010">
    <property type="protein sequence ID" value="KQB02186.1"/>
    <property type="molecule type" value="Genomic_DNA"/>
</dbReference>
<dbReference type="RefSeq" id="WP_055034415.1">
    <property type="nucleotide sequence ID" value="NZ_CP129421.1"/>
</dbReference>
<dbReference type="Proteomes" id="UP000050491">
    <property type="component" value="Unassembled WGS sequence"/>
</dbReference>
<evidence type="ECO:0000313" key="12">
    <source>
        <dbReference type="Proteomes" id="UP000216173"/>
    </source>
</evidence>
<evidence type="ECO:0000256" key="6">
    <source>
        <dbReference type="ARBA" id="ARBA00023136"/>
    </source>
</evidence>